<reference evidence="1" key="1">
    <citation type="submission" date="2021-05" db="EMBL/GenBank/DDBJ databases">
        <authorList>
            <person name="Scholz U."/>
            <person name="Mascher M."/>
            <person name="Fiebig A."/>
        </authorList>
    </citation>
    <scope>NUCLEOTIDE SEQUENCE [LARGE SCALE GENOMIC DNA]</scope>
</reference>
<organism evidence="1 2">
    <name type="scientific">Avena sativa</name>
    <name type="common">Oat</name>
    <dbReference type="NCBI Taxonomy" id="4498"/>
    <lineage>
        <taxon>Eukaryota</taxon>
        <taxon>Viridiplantae</taxon>
        <taxon>Streptophyta</taxon>
        <taxon>Embryophyta</taxon>
        <taxon>Tracheophyta</taxon>
        <taxon>Spermatophyta</taxon>
        <taxon>Magnoliopsida</taxon>
        <taxon>Liliopsida</taxon>
        <taxon>Poales</taxon>
        <taxon>Poaceae</taxon>
        <taxon>BOP clade</taxon>
        <taxon>Pooideae</taxon>
        <taxon>Poodae</taxon>
        <taxon>Poeae</taxon>
        <taxon>Poeae Chloroplast Group 1 (Aveneae type)</taxon>
        <taxon>Aveninae</taxon>
        <taxon>Avena</taxon>
    </lineage>
</organism>
<evidence type="ECO:0000313" key="1">
    <source>
        <dbReference type="EnsemblPlants" id="AVESA.00010b.r2.1AG0022880.1.CDS"/>
    </source>
</evidence>
<accession>A0ACD5TB35</accession>
<name>A0ACD5TB35_AVESA</name>
<protein>
    <submittedName>
        <fullName evidence="1">Uncharacterized protein</fullName>
    </submittedName>
</protein>
<dbReference type="Proteomes" id="UP001732700">
    <property type="component" value="Chromosome 1A"/>
</dbReference>
<dbReference type="EnsemblPlants" id="AVESA.00010b.r2.1AG0022880.1">
    <property type="protein sequence ID" value="AVESA.00010b.r2.1AG0022880.1.CDS"/>
    <property type="gene ID" value="AVESA.00010b.r2.1AG0022880"/>
</dbReference>
<reference evidence="1" key="2">
    <citation type="submission" date="2025-09" db="UniProtKB">
        <authorList>
            <consortium name="EnsemblPlants"/>
        </authorList>
    </citation>
    <scope>IDENTIFICATION</scope>
</reference>
<keyword evidence="2" id="KW-1185">Reference proteome</keyword>
<evidence type="ECO:0000313" key="2">
    <source>
        <dbReference type="Proteomes" id="UP001732700"/>
    </source>
</evidence>
<proteinExistence type="predicted"/>
<sequence>MESTVLSLGKSVLSGALGYASSAVAQEVALQLGIQGDHSFITDELEMMQAFLMTAHEDQEDNKVVKTWVKQVREVAYDVEDCLQDFVVRLESLSWWHLTFRLLDRRRVAEEMKDLRVKVEDVSQRNLRYRLIEGSSSKLTATAERSTISTEVLLHITEATRAALQRNKKVDLVKLITEDADDLGPVIAVWAAGSDVGVTSIIRAAYDDKNVKVKFQCRAWVRLMHPFNPSDFFISLVRQFYIHSCEEIGKATQGTTTGMEVTKKMAAQDNLVDEFNRYVTQKSYLVIINDVSTIEEWDWIKTYFPSKSGSRIIVSTQKFEVASLCTKQPHTVSEIDQKWSFDKDFYVFYYRKVHTLIKEDDNAKSSSIEPVGEELVKNPTHATTVSGALEEDQLIDRKTAKNKVIRLICQHGYVITICGMGGLGKTTLVRGLYQQELGEMFQRRAWLTMSRSFEHQEFLRELFRKLRCEDTKKADKLESASREKQHKSKEKKKETLLEKLAKILLEQKCLIVLDDLSSTVELHWVLDLFPVNTPNRIIVTTRELNIAKCCSLEEEQIYNLELLDSKEANLLFTKKVFKDIRDKENFDDNPDMIEQANLVLKKCGGLPLAISTVGSFLATKPKTAMEWRNLNTHISSELESNPELGMIKTVLTTSYDGLPYHLKSCFLYWSIFPEGHDIRWTRLVRRWIAERYARGTRNKTAEEIGNNYITDLINRNMVRPPKRTAHMHSSGRLGFLQIHDLIREIAITKSTEENLVFTLENGCNLDTKGKIRHLAIYKQ</sequence>